<comment type="caution">
    <text evidence="1">The sequence shown here is derived from an EMBL/GenBank/DDBJ whole genome shotgun (WGS) entry which is preliminary data.</text>
</comment>
<evidence type="ECO:0000313" key="2">
    <source>
        <dbReference type="Proteomes" id="UP001141434"/>
    </source>
</evidence>
<dbReference type="Gene3D" id="3.20.20.80">
    <property type="entry name" value="Glycosidases"/>
    <property type="match status" value="1"/>
</dbReference>
<keyword evidence="2" id="KW-1185">Reference proteome</keyword>
<gene>
    <name evidence="1" type="ORF">NUU61_002377</name>
</gene>
<proteinExistence type="predicted"/>
<dbReference type="SUPFAM" id="SSF51445">
    <property type="entry name" value="(Trans)glycosidases"/>
    <property type="match status" value="1"/>
</dbReference>
<reference evidence="1" key="1">
    <citation type="submission" date="2022-11" db="EMBL/GenBank/DDBJ databases">
        <authorList>
            <person name="Petersen C."/>
        </authorList>
    </citation>
    <scope>NUCLEOTIDE SEQUENCE</scope>
    <source>
        <strain evidence="1">IBT 34128</strain>
    </source>
</reference>
<sequence length="79" mass="9233">MRTGILHVKNDTILDANGQRVVLRGAALGGWMNMENFITGFAAHEFQHCAEMHRVLDPEKYEFFFDKWQGHRSPRHDLH</sequence>
<dbReference type="EMBL" id="JAPMSZ010000004">
    <property type="protein sequence ID" value="KAJ5105030.1"/>
    <property type="molecule type" value="Genomic_DNA"/>
</dbReference>
<evidence type="ECO:0000313" key="1">
    <source>
        <dbReference type="EMBL" id="KAJ5105030.1"/>
    </source>
</evidence>
<protein>
    <submittedName>
        <fullName evidence="1">Uncharacterized protein</fullName>
    </submittedName>
</protein>
<dbReference type="GeneID" id="81392127"/>
<dbReference type="Proteomes" id="UP001141434">
    <property type="component" value="Unassembled WGS sequence"/>
</dbReference>
<name>A0A9W9KFY5_9EURO</name>
<reference evidence="1" key="2">
    <citation type="journal article" date="2023" name="IMA Fungus">
        <title>Comparative genomic study of the Penicillium genus elucidates a diverse pangenome and 15 lateral gene transfer events.</title>
        <authorList>
            <person name="Petersen C."/>
            <person name="Sorensen T."/>
            <person name="Nielsen M.R."/>
            <person name="Sondergaard T.E."/>
            <person name="Sorensen J.L."/>
            <person name="Fitzpatrick D.A."/>
            <person name="Frisvad J.C."/>
            <person name="Nielsen K.L."/>
        </authorList>
    </citation>
    <scope>NUCLEOTIDE SEQUENCE</scope>
    <source>
        <strain evidence="1">IBT 34128</strain>
    </source>
</reference>
<organism evidence="1 2">
    <name type="scientific">Penicillium alfredii</name>
    <dbReference type="NCBI Taxonomy" id="1506179"/>
    <lineage>
        <taxon>Eukaryota</taxon>
        <taxon>Fungi</taxon>
        <taxon>Dikarya</taxon>
        <taxon>Ascomycota</taxon>
        <taxon>Pezizomycotina</taxon>
        <taxon>Eurotiomycetes</taxon>
        <taxon>Eurotiomycetidae</taxon>
        <taxon>Eurotiales</taxon>
        <taxon>Aspergillaceae</taxon>
        <taxon>Penicillium</taxon>
    </lineage>
</organism>
<dbReference type="OrthoDB" id="1887033at2759"/>
<dbReference type="AlphaFoldDB" id="A0A9W9KFY5"/>
<dbReference type="RefSeq" id="XP_056514026.1">
    <property type="nucleotide sequence ID" value="XM_056652959.1"/>
</dbReference>
<accession>A0A9W9KFY5</accession>
<dbReference type="InterPro" id="IPR017853">
    <property type="entry name" value="GH"/>
</dbReference>